<gene>
    <name evidence="1" type="ORF">WN944_025090</name>
</gene>
<dbReference type="Proteomes" id="UP001428341">
    <property type="component" value="Unassembled WGS sequence"/>
</dbReference>
<keyword evidence="2" id="KW-1185">Reference proteome</keyword>
<evidence type="ECO:0000313" key="2">
    <source>
        <dbReference type="Proteomes" id="UP001428341"/>
    </source>
</evidence>
<proteinExistence type="predicted"/>
<reference evidence="1 2" key="1">
    <citation type="submission" date="2024-05" db="EMBL/GenBank/DDBJ databases">
        <title>Haplotype-resolved chromosome-level genome assembly of Huyou (Citrus changshanensis).</title>
        <authorList>
            <person name="Miao C."/>
            <person name="Chen W."/>
            <person name="Wu Y."/>
            <person name="Wang L."/>
            <person name="Zhao S."/>
            <person name="Grierson D."/>
            <person name="Xu C."/>
            <person name="Chen K."/>
        </authorList>
    </citation>
    <scope>NUCLEOTIDE SEQUENCE [LARGE SCALE GENOMIC DNA]</scope>
    <source>
        <strain evidence="1">01-14</strain>
        <tissue evidence="1">Leaf</tissue>
    </source>
</reference>
<protein>
    <submittedName>
        <fullName evidence="1">Uncharacterized protein</fullName>
    </submittedName>
</protein>
<dbReference type="AlphaFoldDB" id="A0AAP0LQ30"/>
<dbReference type="EMBL" id="JBCGBO010000024">
    <property type="protein sequence ID" value="KAK9181949.1"/>
    <property type="molecule type" value="Genomic_DNA"/>
</dbReference>
<evidence type="ECO:0000313" key="1">
    <source>
        <dbReference type="EMBL" id="KAK9181949.1"/>
    </source>
</evidence>
<sequence length="123" mass="14624">MEDLVSLVPLYVRFTLVKEYSHGEITDLKDSSGKRKIRVYERVLQIGTIDEVIKKKKKLWGIEFCGRYKRATCNASQKWKRLWLGKFPRKNPDDQQVGFIHKHRVILISHRLATWRNMDGRPE</sequence>
<name>A0AAP0LQ30_9ROSI</name>
<comment type="caution">
    <text evidence="1">The sequence shown here is derived from an EMBL/GenBank/DDBJ whole genome shotgun (WGS) entry which is preliminary data.</text>
</comment>
<accession>A0AAP0LQ30</accession>
<organism evidence="1 2">
    <name type="scientific">Citrus x changshan-huyou</name>
    <dbReference type="NCBI Taxonomy" id="2935761"/>
    <lineage>
        <taxon>Eukaryota</taxon>
        <taxon>Viridiplantae</taxon>
        <taxon>Streptophyta</taxon>
        <taxon>Embryophyta</taxon>
        <taxon>Tracheophyta</taxon>
        <taxon>Spermatophyta</taxon>
        <taxon>Magnoliopsida</taxon>
        <taxon>eudicotyledons</taxon>
        <taxon>Gunneridae</taxon>
        <taxon>Pentapetalae</taxon>
        <taxon>rosids</taxon>
        <taxon>malvids</taxon>
        <taxon>Sapindales</taxon>
        <taxon>Rutaceae</taxon>
        <taxon>Aurantioideae</taxon>
        <taxon>Citrus</taxon>
    </lineage>
</organism>